<keyword evidence="15" id="KW-1185">Reference proteome</keyword>
<evidence type="ECO:0000256" key="1">
    <source>
        <dbReference type="ARBA" id="ARBA00001273"/>
    </source>
</evidence>
<comment type="cofactor">
    <cofactor evidence="9">
        <name>Mg(2+)</name>
        <dbReference type="ChEBI" id="CHEBI:18420"/>
    </cofactor>
    <text evidence="9">Binds 2 magnesium ions per subunit.</text>
</comment>
<keyword evidence="6 9" id="KW-0378">Hydrolase</keyword>
<evidence type="ECO:0000256" key="8">
    <source>
        <dbReference type="ARBA" id="ARBA00023277"/>
    </source>
</evidence>
<feature type="domain" description="Fructose-1-6-bisphosphatase class I N-terminal" evidence="12">
    <location>
        <begin position="29"/>
        <end position="219"/>
    </location>
</feature>
<feature type="binding site" evidence="9">
    <location>
        <position position="140"/>
    </location>
    <ligand>
        <name>Mg(2+)</name>
        <dbReference type="ChEBI" id="CHEBI:18420"/>
        <label>1</label>
    </ligand>
</feature>
<evidence type="ECO:0000256" key="3">
    <source>
        <dbReference type="ARBA" id="ARBA00010941"/>
    </source>
</evidence>
<dbReference type="Pfam" id="PF00316">
    <property type="entry name" value="FBPase"/>
    <property type="match status" value="1"/>
</dbReference>
<feature type="binding site" evidence="9">
    <location>
        <position position="116"/>
    </location>
    <ligand>
        <name>Mg(2+)</name>
        <dbReference type="ChEBI" id="CHEBI:18420"/>
        <label>1</label>
    </ligand>
</feature>
<dbReference type="PANTHER" id="PTHR11556:SF35">
    <property type="entry name" value="SEDOHEPTULOSE-1,7-BISPHOSPHATASE, CHLOROPLASTIC"/>
    <property type="match status" value="1"/>
</dbReference>
<dbReference type="InterPro" id="IPR000146">
    <property type="entry name" value="FBPase_class-1"/>
</dbReference>
<dbReference type="InterPro" id="IPR028343">
    <property type="entry name" value="FBPtase"/>
</dbReference>
<comment type="subcellular location">
    <subcellularLocation>
        <location evidence="9">Cytoplasm</location>
    </subcellularLocation>
</comment>
<dbReference type="Pfam" id="PF18913">
    <property type="entry name" value="FBPase_C"/>
    <property type="match status" value="1"/>
</dbReference>
<feature type="binding site" evidence="9">
    <location>
        <begin position="141"/>
        <end position="144"/>
    </location>
    <ligand>
        <name>substrate</name>
    </ligand>
</feature>
<name>A0ABU1MM35_9SPHN</name>
<evidence type="ECO:0000256" key="6">
    <source>
        <dbReference type="ARBA" id="ARBA00022801"/>
    </source>
</evidence>
<dbReference type="PIRSF" id="PIRSF000904">
    <property type="entry name" value="FBPtase_SBPase"/>
    <property type="match status" value="1"/>
</dbReference>
<dbReference type="EMBL" id="JAVDRD010000004">
    <property type="protein sequence ID" value="MDR6511086.1"/>
    <property type="molecule type" value="Genomic_DNA"/>
</dbReference>
<feature type="binding site" evidence="9">
    <location>
        <position position="138"/>
    </location>
    <ligand>
        <name>Mg(2+)</name>
        <dbReference type="ChEBI" id="CHEBI:18420"/>
        <label>2</label>
    </ligand>
</feature>
<dbReference type="InterPro" id="IPR044015">
    <property type="entry name" value="FBPase_C_dom"/>
</dbReference>
<reference evidence="14 15" key="1">
    <citation type="submission" date="2023-07" db="EMBL/GenBank/DDBJ databases">
        <title>Sorghum-associated microbial communities from plants grown in Nebraska, USA.</title>
        <authorList>
            <person name="Schachtman D."/>
        </authorList>
    </citation>
    <scope>NUCLEOTIDE SEQUENCE [LARGE SCALE GENOMIC DNA]</scope>
    <source>
        <strain evidence="14 15">DS1027</strain>
    </source>
</reference>
<dbReference type="InterPro" id="IPR020548">
    <property type="entry name" value="Fructose_bisphosphatase_AS"/>
</dbReference>
<keyword evidence="7 9" id="KW-0460">Magnesium</keyword>
<accession>A0ABU1MM35</accession>
<dbReference type="Gene3D" id="3.40.190.80">
    <property type="match status" value="1"/>
</dbReference>
<comment type="caution">
    <text evidence="9">Lacks conserved residue(s) required for the propagation of feature annotation.</text>
</comment>
<dbReference type="InterPro" id="IPR033391">
    <property type="entry name" value="FBPase_N"/>
</dbReference>
<dbReference type="SUPFAM" id="SSF56655">
    <property type="entry name" value="Carbohydrate phosphatase"/>
    <property type="match status" value="1"/>
</dbReference>
<dbReference type="RefSeq" id="WP_082349994.1">
    <property type="nucleotide sequence ID" value="NZ_CP140001.1"/>
</dbReference>
<dbReference type="EC" id="3.1.3.11" evidence="9"/>
<evidence type="ECO:0000259" key="13">
    <source>
        <dbReference type="Pfam" id="PF18913"/>
    </source>
</evidence>
<evidence type="ECO:0000313" key="14">
    <source>
        <dbReference type="EMBL" id="MDR6511086.1"/>
    </source>
</evidence>
<comment type="caution">
    <text evidence="14">The sequence shown here is derived from an EMBL/GenBank/DDBJ whole genome shotgun (WGS) entry which is preliminary data.</text>
</comment>
<comment type="pathway">
    <text evidence="2">Carbohydrate biosynthesis; Calvin cycle.</text>
</comment>
<dbReference type="NCBIfam" id="NF006779">
    <property type="entry name" value="PRK09293.1-3"/>
    <property type="match status" value="1"/>
</dbReference>
<dbReference type="GO" id="GO:0042132">
    <property type="term" value="F:fructose 1,6-bisphosphate 1-phosphatase activity"/>
    <property type="evidence" value="ECO:0007669"/>
    <property type="project" value="UniProtKB-EC"/>
</dbReference>
<dbReference type="PANTHER" id="PTHR11556">
    <property type="entry name" value="FRUCTOSE-1,6-BISPHOSPHATASE-RELATED"/>
    <property type="match status" value="1"/>
</dbReference>
<gene>
    <name evidence="9" type="primary">fbp</name>
    <name evidence="14" type="ORF">J2792_001958</name>
</gene>
<evidence type="ECO:0000256" key="11">
    <source>
        <dbReference type="SAM" id="MobiDB-lite"/>
    </source>
</evidence>
<evidence type="ECO:0000256" key="4">
    <source>
        <dbReference type="ARBA" id="ARBA00022490"/>
    </source>
</evidence>
<feature type="binding site" evidence="9">
    <location>
        <position position="306"/>
    </location>
    <ligand>
        <name>Mg(2+)</name>
        <dbReference type="ChEBI" id="CHEBI:18420"/>
        <label>2</label>
    </ligand>
</feature>
<dbReference type="PIRSF" id="PIRSF500210">
    <property type="entry name" value="FBPtase"/>
    <property type="match status" value="1"/>
</dbReference>
<evidence type="ECO:0000259" key="12">
    <source>
        <dbReference type="Pfam" id="PF00316"/>
    </source>
</evidence>
<dbReference type="Proteomes" id="UP001184150">
    <property type="component" value="Unassembled WGS sequence"/>
</dbReference>
<keyword evidence="5 9" id="KW-0479">Metal-binding</keyword>
<comment type="subunit">
    <text evidence="9">Homotetramer.</text>
</comment>
<protein>
    <recommendedName>
        <fullName evidence="9">Fructose-1,6-bisphosphatase class 1</fullName>
        <shortName evidence="9">FBPase class 1</shortName>
        <ecNumber evidence="9">3.1.3.11</ecNumber>
    </recommendedName>
    <alternativeName>
        <fullName evidence="9">D-fructose-1,6-bisphosphate 1-phosphohydrolase class 1</fullName>
    </alternativeName>
</protein>
<comment type="catalytic activity">
    <reaction evidence="1 9">
        <text>beta-D-fructose 1,6-bisphosphate + H2O = beta-D-fructose 6-phosphate + phosphate</text>
        <dbReference type="Rhea" id="RHEA:11064"/>
        <dbReference type="ChEBI" id="CHEBI:15377"/>
        <dbReference type="ChEBI" id="CHEBI:32966"/>
        <dbReference type="ChEBI" id="CHEBI:43474"/>
        <dbReference type="ChEBI" id="CHEBI:57634"/>
        <dbReference type="EC" id="3.1.3.11"/>
    </reaction>
</comment>
<feature type="binding site" evidence="9">
    <location>
        <position position="141"/>
    </location>
    <ligand>
        <name>Mg(2+)</name>
        <dbReference type="ChEBI" id="CHEBI:18420"/>
        <label>2</label>
    </ligand>
</feature>
<feature type="region of interest" description="Disordered" evidence="11">
    <location>
        <begin position="1"/>
        <end position="27"/>
    </location>
</feature>
<evidence type="ECO:0000256" key="9">
    <source>
        <dbReference type="HAMAP-Rule" id="MF_01855"/>
    </source>
</evidence>
<evidence type="ECO:0000256" key="2">
    <source>
        <dbReference type="ARBA" id="ARBA00005215"/>
    </source>
</evidence>
<evidence type="ECO:0000256" key="10">
    <source>
        <dbReference type="RuleBase" id="RU000508"/>
    </source>
</evidence>
<evidence type="ECO:0000256" key="7">
    <source>
        <dbReference type="ARBA" id="ARBA00022842"/>
    </source>
</evidence>
<evidence type="ECO:0000313" key="15">
    <source>
        <dbReference type="Proteomes" id="UP001184150"/>
    </source>
</evidence>
<organism evidence="14 15">
    <name type="scientific">Novosphingobium capsulatum</name>
    <dbReference type="NCBI Taxonomy" id="13688"/>
    <lineage>
        <taxon>Bacteria</taxon>
        <taxon>Pseudomonadati</taxon>
        <taxon>Pseudomonadota</taxon>
        <taxon>Alphaproteobacteria</taxon>
        <taxon>Sphingomonadales</taxon>
        <taxon>Sphingomonadaceae</taxon>
        <taxon>Novosphingobium</taxon>
    </lineage>
</organism>
<dbReference type="Gene3D" id="3.30.540.10">
    <property type="entry name" value="Fructose-1,6-Bisphosphatase, subunit A, domain 1"/>
    <property type="match status" value="1"/>
</dbReference>
<dbReference type="CDD" id="cd00354">
    <property type="entry name" value="FBPase"/>
    <property type="match status" value="1"/>
</dbReference>
<keyword evidence="4 9" id="KW-0963">Cytoplasm</keyword>
<comment type="similarity">
    <text evidence="3 9 10">Belongs to the FBPase class 1 family.</text>
</comment>
<feature type="domain" description="Fructose-1-6-bisphosphatase class 1 C-terminal" evidence="13">
    <location>
        <begin position="226"/>
        <end position="353"/>
    </location>
</feature>
<evidence type="ECO:0000256" key="5">
    <source>
        <dbReference type="ARBA" id="ARBA00022723"/>
    </source>
</evidence>
<keyword evidence="8 9" id="KW-0119">Carbohydrate metabolism</keyword>
<dbReference type="PROSITE" id="PS00124">
    <property type="entry name" value="FBPASE"/>
    <property type="match status" value="1"/>
</dbReference>
<proteinExistence type="inferred from homology"/>
<feature type="binding site" evidence="9">
    <location>
        <position position="235"/>
    </location>
    <ligand>
        <name>substrate</name>
    </ligand>
</feature>
<dbReference type="PRINTS" id="PR00115">
    <property type="entry name" value="F16BPHPHTASE"/>
</dbReference>
<dbReference type="HAMAP" id="MF_01855">
    <property type="entry name" value="FBPase_class1"/>
    <property type="match status" value="1"/>
</dbReference>
<feature type="binding site" evidence="9">
    <location>
        <position position="138"/>
    </location>
    <ligand>
        <name>Mg(2+)</name>
        <dbReference type="ChEBI" id="CHEBI:18420"/>
        <label>1</label>
    </ligand>
</feature>
<sequence>MSTQTPVIDSAPAAPAAPAPNPQSGQPVTLTRFLIEQQRRPDSPCPPQLRLLLETVARACKAINFAISKGALGDVLGSLGSENVQGEVQKKLDVIANDLLLDANEWGGQLAAMASEEMESLHPIPGRFPKGEYLLVFDPIDGSSNIDVNLSVGTIFSVLRAPEACAGRDVAEADFLQPGTSQVAAGYAIYGPQTLLVLTVGTGVYEFTLDREIGSWRMTDGPMQMPRGNREFAVNMARRRQWSPHVARYIEERIQGSEGPLGVDYNMRWPASMVADVHRIIKRGGIFLYPADHRKGGSARLRLLYEANPMSMLIEQAGGASSNGHARILDLVPTGLHERVGVILGDPEEVAAASEPQG</sequence>